<dbReference type="AlphaFoldDB" id="A0A2A4K0M0"/>
<dbReference type="Gene3D" id="3.30.830.10">
    <property type="entry name" value="Metalloenzyme, LuxS/M16 peptidase-like"/>
    <property type="match status" value="2"/>
</dbReference>
<gene>
    <name evidence="11" type="ORF">B5V51_7587</name>
</gene>
<reference evidence="11" key="1">
    <citation type="submission" date="2017-09" db="EMBL/GenBank/DDBJ databases">
        <title>Contemporary evolution of a Lepidopteran species, Heliothis virescens, in response to modern agricultural practices.</title>
        <authorList>
            <person name="Fritz M.L."/>
            <person name="Deyonke A.M."/>
            <person name="Papanicolaou A."/>
            <person name="Micinski S."/>
            <person name="Westbrook J."/>
            <person name="Gould F."/>
        </authorList>
    </citation>
    <scope>NUCLEOTIDE SEQUENCE [LARGE SCALE GENOMIC DNA]</scope>
    <source>
        <strain evidence="11">HvINT-</strain>
        <tissue evidence="11">Whole body</tissue>
    </source>
</reference>
<accession>A0A2A4K0M0</accession>
<dbReference type="PANTHER" id="PTHR11851">
    <property type="entry name" value="METALLOPROTEASE"/>
    <property type="match status" value="1"/>
</dbReference>
<evidence type="ECO:0000259" key="10">
    <source>
        <dbReference type="Pfam" id="PF05193"/>
    </source>
</evidence>
<feature type="domain" description="Peptidase M16 C-terminal" evidence="10">
    <location>
        <begin position="207"/>
        <end position="377"/>
    </location>
</feature>
<evidence type="ECO:0000256" key="3">
    <source>
        <dbReference type="ARBA" id="ARBA00022670"/>
    </source>
</evidence>
<dbReference type="InterPro" id="IPR011765">
    <property type="entry name" value="Pept_M16_N"/>
</dbReference>
<name>A0A2A4K0M0_HELVI</name>
<evidence type="ECO:0000256" key="6">
    <source>
        <dbReference type="ARBA" id="ARBA00022833"/>
    </source>
</evidence>
<evidence type="ECO:0000256" key="8">
    <source>
        <dbReference type="ARBA" id="ARBA00023128"/>
    </source>
</evidence>
<dbReference type="Pfam" id="PF05193">
    <property type="entry name" value="Peptidase_M16_C"/>
    <property type="match status" value="1"/>
</dbReference>
<evidence type="ECO:0000256" key="5">
    <source>
        <dbReference type="ARBA" id="ARBA00022801"/>
    </source>
</evidence>
<proteinExistence type="predicted"/>
<dbReference type="PANTHER" id="PTHR11851:SF149">
    <property type="entry name" value="GH01077P"/>
    <property type="match status" value="1"/>
</dbReference>
<keyword evidence="6" id="KW-0862">Zinc</keyword>
<keyword evidence="3" id="KW-0645">Protease</keyword>
<dbReference type="SUPFAM" id="SSF63411">
    <property type="entry name" value="LuxS/MPP-like metallohydrolase"/>
    <property type="match status" value="2"/>
</dbReference>
<organism evidence="11">
    <name type="scientific">Heliothis virescens</name>
    <name type="common">Tobacco budworm moth</name>
    <dbReference type="NCBI Taxonomy" id="7102"/>
    <lineage>
        <taxon>Eukaryota</taxon>
        <taxon>Metazoa</taxon>
        <taxon>Ecdysozoa</taxon>
        <taxon>Arthropoda</taxon>
        <taxon>Hexapoda</taxon>
        <taxon>Insecta</taxon>
        <taxon>Pterygota</taxon>
        <taxon>Neoptera</taxon>
        <taxon>Endopterygota</taxon>
        <taxon>Lepidoptera</taxon>
        <taxon>Glossata</taxon>
        <taxon>Ditrysia</taxon>
        <taxon>Noctuoidea</taxon>
        <taxon>Noctuidae</taxon>
        <taxon>Heliothinae</taxon>
        <taxon>Heliothis</taxon>
    </lineage>
</organism>
<dbReference type="GO" id="GO:0004222">
    <property type="term" value="F:metalloendopeptidase activity"/>
    <property type="evidence" value="ECO:0007669"/>
    <property type="project" value="TreeGrafter"/>
</dbReference>
<dbReference type="InterPro" id="IPR011249">
    <property type="entry name" value="Metalloenz_LuxS/M16"/>
</dbReference>
<keyword evidence="8" id="KW-0496">Mitochondrion</keyword>
<evidence type="ECO:0000256" key="2">
    <source>
        <dbReference type="ARBA" id="ARBA00004173"/>
    </source>
</evidence>
<dbReference type="InterPro" id="IPR007863">
    <property type="entry name" value="Peptidase_M16_C"/>
</dbReference>
<evidence type="ECO:0000256" key="7">
    <source>
        <dbReference type="ARBA" id="ARBA00023049"/>
    </source>
</evidence>
<comment type="subcellular location">
    <subcellularLocation>
        <location evidence="2">Mitochondrion</location>
    </subcellularLocation>
</comment>
<comment type="cofactor">
    <cofactor evidence="1">
        <name>Zn(2+)</name>
        <dbReference type="ChEBI" id="CHEBI:29105"/>
    </cofactor>
</comment>
<feature type="domain" description="Peptidase M16 N-terminal" evidence="9">
    <location>
        <begin position="57"/>
        <end position="193"/>
    </location>
</feature>
<evidence type="ECO:0000256" key="1">
    <source>
        <dbReference type="ARBA" id="ARBA00001947"/>
    </source>
</evidence>
<protein>
    <recommendedName>
        <fullName evidence="12">Peptidase M16 N-terminal domain-containing protein</fullName>
    </recommendedName>
</protein>
<keyword evidence="4" id="KW-0479">Metal-binding</keyword>
<dbReference type="InterPro" id="IPR050361">
    <property type="entry name" value="MPP/UQCRC_Complex"/>
</dbReference>
<keyword evidence="7" id="KW-0482">Metalloprotease</keyword>
<evidence type="ECO:0000313" key="11">
    <source>
        <dbReference type="EMBL" id="PCG77313.1"/>
    </source>
</evidence>
<dbReference type="GO" id="GO:0006627">
    <property type="term" value="P:protein processing involved in protein targeting to mitochondrion"/>
    <property type="evidence" value="ECO:0007669"/>
    <property type="project" value="TreeGrafter"/>
</dbReference>
<dbReference type="EMBL" id="NWSH01000334">
    <property type="protein sequence ID" value="PCG77313.1"/>
    <property type="molecule type" value="Genomic_DNA"/>
</dbReference>
<evidence type="ECO:0000256" key="4">
    <source>
        <dbReference type="ARBA" id="ARBA00022723"/>
    </source>
</evidence>
<evidence type="ECO:0008006" key="12">
    <source>
        <dbReference type="Google" id="ProtNLM"/>
    </source>
</evidence>
<comment type="caution">
    <text evidence="11">The sequence shown here is derived from an EMBL/GenBank/DDBJ whole genome shotgun (WGS) entry which is preliminary data.</text>
</comment>
<dbReference type="FunFam" id="3.30.830.10:FF:000008">
    <property type="entry name" value="Mitochondrial-processing peptidase subunit beta"/>
    <property type="match status" value="1"/>
</dbReference>
<dbReference type="STRING" id="7102.A0A2A4K0M0"/>
<dbReference type="GO" id="GO:0005739">
    <property type="term" value="C:mitochondrion"/>
    <property type="evidence" value="ECO:0007669"/>
    <property type="project" value="UniProtKB-SubCell"/>
</dbReference>
<sequence>MNKIRLLTCAWKPLKSFTRQHSYPAPFIHYLQNLPSTLYSKLMNGLTVVTEERECYNTCIGLFMDAGSRYESNFENGIAHFFEHIAFKGTNARTRQDLEAQMECLGARFKCLTTRELVVYSVECLCQDTPLAVDILADCVFNNSFNPNEIEYQKRTVYAEMIEHDKNPRKLLFDYLHSSAFQGTPLGQSVMGPSSNLYNFTDVTICRYLSKCFDPCRTVLAAVGGIKHEQVVALANCYLNKLEPLKCIDMDAYRYSGSDVRYRDDSMPTAHVVIAVEGPCLCDDDKIVMDIAQYIIGGWDRSQPGGQSHPVRVAREASIHNMCDAYQAFNITYKDCGLFGVHFISKIMSQEDMMALIQDEFMYLSTCVTNSEVERAKCFLKAKILSETESSHGTCMEIGRWTLYYGCRPSLLQQMNAIDRISVAHVRSICNKYFYNRCPVVVAIGPTEALSEYNRIRSNMWWLRV</sequence>
<dbReference type="Pfam" id="PF00675">
    <property type="entry name" value="Peptidase_M16"/>
    <property type="match status" value="1"/>
</dbReference>
<dbReference type="GO" id="GO:0046872">
    <property type="term" value="F:metal ion binding"/>
    <property type="evidence" value="ECO:0007669"/>
    <property type="project" value="UniProtKB-KW"/>
</dbReference>
<keyword evidence="5" id="KW-0378">Hydrolase</keyword>
<evidence type="ECO:0000259" key="9">
    <source>
        <dbReference type="Pfam" id="PF00675"/>
    </source>
</evidence>